<protein>
    <recommendedName>
        <fullName evidence="3">phospholipase C</fullName>
        <ecNumber evidence="3">3.1.4.3</ecNumber>
    </recommendedName>
</protein>
<dbReference type="GO" id="GO:0034480">
    <property type="term" value="F:phosphatidylcholine phospholipase C activity"/>
    <property type="evidence" value="ECO:0007669"/>
    <property type="project" value="UniProtKB-EC"/>
</dbReference>
<gene>
    <name evidence="9" type="primary">plcN</name>
    <name evidence="9" type="ORF">Pth03_81710</name>
</gene>
<dbReference type="PANTHER" id="PTHR31956:SF1">
    <property type="entry name" value="NON-SPECIFIC PHOSPHOLIPASE C1"/>
    <property type="match status" value="1"/>
</dbReference>
<evidence type="ECO:0000256" key="6">
    <source>
        <dbReference type="ARBA" id="ARBA00023026"/>
    </source>
</evidence>
<evidence type="ECO:0000256" key="5">
    <source>
        <dbReference type="ARBA" id="ARBA00022801"/>
    </source>
</evidence>
<evidence type="ECO:0000256" key="2">
    <source>
        <dbReference type="ARBA" id="ARBA00009717"/>
    </source>
</evidence>
<dbReference type="Gene3D" id="3.40.720.10">
    <property type="entry name" value="Alkaline Phosphatase, subunit A"/>
    <property type="match status" value="2"/>
</dbReference>
<evidence type="ECO:0000256" key="3">
    <source>
        <dbReference type="ARBA" id="ARBA00012018"/>
    </source>
</evidence>
<organism evidence="9 10">
    <name type="scientific">Planotetraspora thailandica</name>
    <dbReference type="NCBI Taxonomy" id="487172"/>
    <lineage>
        <taxon>Bacteria</taxon>
        <taxon>Bacillati</taxon>
        <taxon>Actinomycetota</taxon>
        <taxon>Actinomycetes</taxon>
        <taxon>Streptosporangiales</taxon>
        <taxon>Streptosporangiaceae</taxon>
        <taxon>Planotetraspora</taxon>
    </lineage>
</organism>
<dbReference type="InterPro" id="IPR008475">
    <property type="entry name" value="PLipase_C_C"/>
</dbReference>
<dbReference type="EMBL" id="BOOR01000098">
    <property type="protein sequence ID" value="GII59782.1"/>
    <property type="molecule type" value="Genomic_DNA"/>
</dbReference>
<evidence type="ECO:0000313" key="9">
    <source>
        <dbReference type="EMBL" id="GII59782.1"/>
    </source>
</evidence>
<evidence type="ECO:0000256" key="7">
    <source>
        <dbReference type="ARBA" id="ARBA00048421"/>
    </source>
</evidence>
<evidence type="ECO:0000313" key="10">
    <source>
        <dbReference type="Proteomes" id="UP000605992"/>
    </source>
</evidence>
<proteinExistence type="inferred from homology"/>
<dbReference type="InterPro" id="IPR019546">
    <property type="entry name" value="TAT_signal_bac_arc"/>
</dbReference>
<comment type="catalytic activity">
    <reaction evidence="7">
        <text>a 1,2-diacyl-sn-glycero-3-phosphocholine + H2O = phosphocholine + a 1,2-diacyl-sn-glycerol + H(+)</text>
        <dbReference type="Rhea" id="RHEA:10604"/>
        <dbReference type="ChEBI" id="CHEBI:15377"/>
        <dbReference type="ChEBI" id="CHEBI:15378"/>
        <dbReference type="ChEBI" id="CHEBI:17815"/>
        <dbReference type="ChEBI" id="CHEBI:57643"/>
        <dbReference type="ChEBI" id="CHEBI:295975"/>
        <dbReference type="EC" id="3.1.4.3"/>
    </reaction>
    <physiologicalReaction direction="left-to-right" evidence="7">
        <dbReference type="Rhea" id="RHEA:10605"/>
    </physiologicalReaction>
</comment>
<dbReference type="InterPro" id="IPR017767">
    <property type="entry name" value="PC-PLC"/>
</dbReference>
<evidence type="ECO:0000256" key="1">
    <source>
        <dbReference type="ARBA" id="ARBA00004191"/>
    </source>
</evidence>
<evidence type="ECO:0000259" key="8">
    <source>
        <dbReference type="Pfam" id="PF05506"/>
    </source>
</evidence>
<name>A0A8J3Y2Q4_9ACTN</name>
<keyword evidence="4" id="KW-0134">Cell wall</keyword>
<keyword evidence="4" id="KW-0964">Secreted</keyword>
<reference evidence="9" key="1">
    <citation type="submission" date="2021-01" db="EMBL/GenBank/DDBJ databases">
        <title>Whole genome shotgun sequence of Planotetraspora thailandica NBRC 104271.</title>
        <authorList>
            <person name="Komaki H."/>
            <person name="Tamura T."/>
        </authorList>
    </citation>
    <scope>NUCLEOTIDE SEQUENCE</scope>
    <source>
        <strain evidence="9">NBRC 104271</strain>
    </source>
</reference>
<sequence length="670" mass="73686">MTEISRRTFIGATAAAGAVAAVGMPGMTGTANASSDDNNGKHGGHGDHGSLADVKHVVILMQENRSFDHYFGTLNGVRGFGDRQAVTFPNGDSVFRQPDRGRSEGYLLPFRMDTTKYNAQNAGGLPHDWDTGHTAVDGGAMDKWVAAKGERTMGYFTRQDIPYQYALADAFTLCDGYFCSLNGPTDPNRLYLWTGTAGPGVDGTTGPWTDNTPVTGNPVADWTTYAERLEKAGVTWRVYHNPDGSDDRNGDYDDNALSYFKQFHAFPKDDPRYINAMTKWDLTAFDQHCKDGTLPTVSWLVAPYLFCEHPAASPDYGAHWVNTALQSLFSNPDVWKHTVFLLMYDENDGYFDHVIPPFPEPGTKDEFAGGKAIGLGSRVPLWVISPWSRGGWVNSQVFDHTSVVQFLERVTGVKEPNISDWRRTVCGDLTSAFDFSRPDYSIPGLPDTVALMAKADANNSLPGVKVPAVGQQSMAVQEEGERQHRALPYRPWADVKVDRASGKVTCTLTNDGAVGYHFTVLPNVAQQFTGTPFTVAPRSSRTYVWDATGTDGRYDFSVHGADGFVRRFSGTVVRHDQDDVAVPEVKATLRRAGRPDVASIELDLYNEGGTEVAFTITPNDFGGQETTVWVKPGDHARHTWRCDRGRYDFTVTAGTGTRFAQRYAGTVHEM</sequence>
<accession>A0A8J3Y2Q4</accession>
<dbReference type="Pfam" id="PF05506">
    <property type="entry name" value="PLipase_C_C"/>
    <property type="match status" value="2"/>
</dbReference>
<comment type="caution">
    <text evidence="9">The sequence shown here is derived from an EMBL/GenBank/DDBJ whole genome shotgun (WGS) entry which is preliminary data.</text>
</comment>
<evidence type="ECO:0000256" key="4">
    <source>
        <dbReference type="ARBA" id="ARBA00022512"/>
    </source>
</evidence>
<dbReference type="EC" id="3.1.4.3" evidence="3"/>
<dbReference type="RefSeq" id="WP_203949820.1">
    <property type="nucleotide sequence ID" value="NZ_BOOR01000098.1"/>
</dbReference>
<dbReference type="AlphaFoldDB" id="A0A8J3Y2Q4"/>
<comment type="subcellular location">
    <subcellularLocation>
        <location evidence="1">Secreted</location>
        <location evidence="1">Cell wall</location>
    </subcellularLocation>
</comment>
<dbReference type="Pfam" id="PF04185">
    <property type="entry name" value="Phosphoesterase"/>
    <property type="match status" value="1"/>
</dbReference>
<dbReference type="NCBIfam" id="TIGR01409">
    <property type="entry name" value="TAT_signal_seq"/>
    <property type="match status" value="1"/>
</dbReference>
<keyword evidence="10" id="KW-1185">Reference proteome</keyword>
<dbReference type="InterPro" id="IPR006311">
    <property type="entry name" value="TAT_signal"/>
</dbReference>
<keyword evidence="5" id="KW-0378">Hydrolase</keyword>
<dbReference type="InterPro" id="IPR017850">
    <property type="entry name" value="Alkaline_phosphatase_core_sf"/>
</dbReference>
<dbReference type="PANTHER" id="PTHR31956">
    <property type="entry name" value="NON-SPECIFIC PHOSPHOLIPASE C4-RELATED"/>
    <property type="match status" value="1"/>
</dbReference>
<dbReference type="GO" id="GO:0016042">
    <property type="term" value="P:lipid catabolic process"/>
    <property type="evidence" value="ECO:0007669"/>
    <property type="project" value="InterPro"/>
</dbReference>
<comment type="similarity">
    <text evidence="2">Belongs to the bacterial phospholipase C family.</text>
</comment>
<keyword evidence="6" id="KW-0843">Virulence</keyword>
<dbReference type="Proteomes" id="UP000605992">
    <property type="component" value="Unassembled WGS sequence"/>
</dbReference>
<feature type="domain" description="Bacterial phospholipase C C-terminal" evidence="8">
    <location>
        <begin position="484"/>
        <end position="570"/>
    </location>
</feature>
<dbReference type="CDD" id="cd16014">
    <property type="entry name" value="PLC"/>
    <property type="match status" value="1"/>
</dbReference>
<dbReference type="InterPro" id="IPR007312">
    <property type="entry name" value="Phosphoesterase"/>
</dbReference>
<feature type="domain" description="Bacterial phospholipase C C-terminal" evidence="8">
    <location>
        <begin position="595"/>
        <end position="665"/>
    </location>
</feature>
<dbReference type="NCBIfam" id="TIGR03396">
    <property type="entry name" value="PC_PLC"/>
    <property type="match status" value="1"/>
</dbReference>
<dbReference type="PROSITE" id="PS51318">
    <property type="entry name" value="TAT"/>
    <property type="match status" value="1"/>
</dbReference>